<evidence type="ECO:0000256" key="14">
    <source>
        <dbReference type="ARBA" id="ARBA00070152"/>
    </source>
</evidence>
<keyword evidence="20" id="KW-1185">Reference proteome</keyword>
<comment type="caution">
    <text evidence="19">The sequence shown here is derived from an EMBL/GenBank/DDBJ whole genome shotgun (WGS) entry which is preliminary data.</text>
</comment>
<dbReference type="SMART" id="SM00448">
    <property type="entry name" value="REC"/>
    <property type="match status" value="1"/>
</dbReference>
<dbReference type="PANTHER" id="PTHR45339">
    <property type="entry name" value="HYBRID SIGNAL TRANSDUCTION HISTIDINE KINASE J"/>
    <property type="match status" value="1"/>
</dbReference>
<dbReference type="InterPro" id="IPR005467">
    <property type="entry name" value="His_kinase_dom"/>
</dbReference>
<evidence type="ECO:0000256" key="6">
    <source>
        <dbReference type="ARBA" id="ARBA00022692"/>
    </source>
</evidence>
<evidence type="ECO:0000256" key="9">
    <source>
        <dbReference type="ARBA" id="ARBA00022840"/>
    </source>
</evidence>
<dbReference type="InterPro" id="IPR003661">
    <property type="entry name" value="HisK_dim/P_dom"/>
</dbReference>
<feature type="modified residue" description="4-aspartylphosphate" evidence="15">
    <location>
        <position position="649"/>
    </location>
</feature>
<dbReference type="SMART" id="SM00387">
    <property type="entry name" value="HATPase_c"/>
    <property type="match status" value="1"/>
</dbReference>
<dbReference type="InterPro" id="IPR011006">
    <property type="entry name" value="CheY-like_superfamily"/>
</dbReference>
<gene>
    <name evidence="19" type="ORF">DNK49_12915</name>
</gene>
<dbReference type="FunFam" id="3.30.565.10:FF:000010">
    <property type="entry name" value="Sensor histidine kinase RcsC"/>
    <property type="match status" value="1"/>
</dbReference>
<evidence type="ECO:0000256" key="11">
    <source>
        <dbReference type="ARBA" id="ARBA00023012"/>
    </source>
</evidence>
<dbReference type="PANTHER" id="PTHR45339:SF1">
    <property type="entry name" value="HYBRID SIGNAL TRANSDUCTION HISTIDINE KINASE J"/>
    <property type="match status" value="1"/>
</dbReference>
<evidence type="ECO:0000256" key="4">
    <source>
        <dbReference type="ARBA" id="ARBA00022553"/>
    </source>
</evidence>
<dbReference type="SUPFAM" id="SSF55874">
    <property type="entry name" value="ATPase domain of HSP90 chaperone/DNA topoisomerase II/histidine kinase"/>
    <property type="match status" value="1"/>
</dbReference>
<keyword evidence="5" id="KW-0808">Transferase</keyword>
<keyword evidence="10 16" id="KW-1133">Transmembrane helix</keyword>
<dbReference type="EMBL" id="QKOE01000008">
    <property type="protein sequence ID" value="PZA16209.1"/>
    <property type="molecule type" value="Genomic_DNA"/>
</dbReference>
<evidence type="ECO:0000313" key="20">
    <source>
        <dbReference type="Proteomes" id="UP000248259"/>
    </source>
</evidence>
<evidence type="ECO:0000259" key="17">
    <source>
        <dbReference type="PROSITE" id="PS50109"/>
    </source>
</evidence>
<keyword evidence="11" id="KW-0902">Two-component regulatory system</keyword>
<dbReference type="Gene3D" id="1.10.287.130">
    <property type="match status" value="1"/>
</dbReference>
<evidence type="ECO:0000259" key="18">
    <source>
        <dbReference type="PROSITE" id="PS50110"/>
    </source>
</evidence>
<name>A0A323UUJ6_9RHOO</name>
<keyword evidence="7" id="KW-0547">Nucleotide-binding</keyword>
<proteinExistence type="predicted"/>
<dbReference type="SMART" id="SM00388">
    <property type="entry name" value="HisKA"/>
    <property type="match status" value="1"/>
</dbReference>
<evidence type="ECO:0000256" key="3">
    <source>
        <dbReference type="ARBA" id="ARBA00012438"/>
    </source>
</evidence>
<comment type="catalytic activity">
    <reaction evidence="1">
        <text>ATP + protein L-histidine = ADP + protein N-phospho-L-histidine.</text>
        <dbReference type="EC" id="2.7.13.3"/>
    </reaction>
</comment>
<dbReference type="AlphaFoldDB" id="A0A323UUJ6"/>
<evidence type="ECO:0000256" key="7">
    <source>
        <dbReference type="ARBA" id="ARBA00022741"/>
    </source>
</evidence>
<dbReference type="PRINTS" id="PR00344">
    <property type="entry name" value="BCTRLSENSOR"/>
</dbReference>
<dbReference type="InterPro" id="IPR004358">
    <property type="entry name" value="Sig_transdc_His_kin-like_C"/>
</dbReference>
<dbReference type="Pfam" id="PF00512">
    <property type="entry name" value="HisKA"/>
    <property type="match status" value="1"/>
</dbReference>
<dbReference type="SUPFAM" id="SSF47384">
    <property type="entry name" value="Homodimeric domain of signal transducing histidine kinase"/>
    <property type="match status" value="1"/>
</dbReference>
<keyword evidence="9" id="KW-0067">ATP-binding</keyword>
<evidence type="ECO:0000256" key="16">
    <source>
        <dbReference type="SAM" id="Phobius"/>
    </source>
</evidence>
<dbReference type="SUPFAM" id="SSF52172">
    <property type="entry name" value="CheY-like"/>
    <property type="match status" value="1"/>
</dbReference>
<feature type="transmembrane region" description="Helical" evidence="16">
    <location>
        <begin position="287"/>
        <end position="308"/>
    </location>
</feature>
<evidence type="ECO:0000256" key="5">
    <source>
        <dbReference type="ARBA" id="ARBA00022679"/>
    </source>
</evidence>
<dbReference type="Gene3D" id="3.30.450.20">
    <property type="entry name" value="PAS domain"/>
    <property type="match status" value="1"/>
</dbReference>
<dbReference type="CDD" id="cd17546">
    <property type="entry name" value="REC_hyHK_CKI1_RcsC-like"/>
    <property type="match status" value="1"/>
</dbReference>
<protein>
    <recommendedName>
        <fullName evidence="14">Virulence sensor protein BvgS</fullName>
        <ecNumber evidence="3">2.7.13.3</ecNumber>
    </recommendedName>
</protein>
<dbReference type="FunFam" id="1.10.287.130:FF:000004">
    <property type="entry name" value="Ethylene receptor 1"/>
    <property type="match status" value="1"/>
</dbReference>
<feature type="domain" description="Histidine kinase" evidence="17">
    <location>
        <begin position="331"/>
        <end position="552"/>
    </location>
</feature>
<evidence type="ECO:0000256" key="2">
    <source>
        <dbReference type="ARBA" id="ARBA00004370"/>
    </source>
</evidence>
<keyword evidence="8" id="KW-0418">Kinase</keyword>
<keyword evidence="6 16" id="KW-0812">Transmembrane</keyword>
<keyword evidence="12 16" id="KW-0472">Membrane</keyword>
<evidence type="ECO:0000256" key="1">
    <source>
        <dbReference type="ARBA" id="ARBA00000085"/>
    </source>
</evidence>
<dbReference type="InterPro" id="IPR001789">
    <property type="entry name" value="Sig_transdc_resp-reg_receiver"/>
</dbReference>
<evidence type="ECO:0000256" key="15">
    <source>
        <dbReference type="PROSITE-ProRule" id="PRU00169"/>
    </source>
</evidence>
<dbReference type="EC" id="2.7.13.3" evidence="3"/>
<dbReference type="GO" id="GO:0000155">
    <property type="term" value="F:phosphorelay sensor kinase activity"/>
    <property type="evidence" value="ECO:0007669"/>
    <property type="project" value="InterPro"/>
</dbReference>
<accession>A0A323UUJ6</accession>
<dbReference type="InterPro" id="IPR003594">
    <property type="entry name" value="HATPase_dom"/>
</dbReference>
<evidence type="ECO:0000256" key="8">
    <source>
        <dbReference type="ARBA" id="ARBA00022777"/>
    </source>
</evidence>
<dbReference type="GO" id="GO:0016020">
    <property type="term" value="C:membrane"/>
    <property type="evidence" value="ECO:0007669"/>
    <property type="project" value="UniProtKB-SubCell"/>
</dbReference>
<dbReference type="Gene3D" id="3.40.50.2300">
    <property type="match status" value="1"/>
</dbReference>
<dbReference type="Pfam" id="PF02518">
    <property type="entry name" value="HATPase_c"/>
    <property type="match status" value="1"/>
</dbReference>
<dbReference type="PROSITE" id="PS50109">
    <property type="entry name" value="HIS_KIN"/>
    <property type="match status" value="1"/>
</dbReference>
<evidence type="ECO:0000256" key="13">
    <source>
        <dbReference type="ARBA" id="ARBA00058004"/>
    </source>
</evidence>
<sequence length="720" mass="77584">MAGLSLGRGMRQLAAATVISLVAIALVIGAHLWQMRGEIEGVGRKQMASVAVFLAFEANRQFTVAQLIAADAMQAWKAGGDPDERNQTIRTAFQHGLRNDPALREIVLIDAEGQVLLATRDALRGQRLAGHDFLAAAQPELAYLGLPQTGRGLLPSMPPAHPAAAQEGFFTLTFAQQDLRVVFVLGAANVLNHFGRLTQDETGGEVRLHRYDGALLASSRAAAAGPNPIFRDFLPAVERGGFVDETPSGEVWFAHFATLDDFPLVIEYRRPQAALLASWRAELRSSVVTLAVVSFIVLMFAVAVFRVLRELTAARDAAQAAAQAKASFLATMSHELRTPMHGILGMAELLDASPLSPAQREHLAVLRRSGRLLLTILNDVLDFSKIDAGHLTLERIAFSPLDEAGEVIRVLEPAAQAQNNQLSLLADPALVQRMGDPNRFRQLLFNLVGNAIKFTRDGLVQVRLESLATTPGAVPVLRCEVKDSGIGIAPEVLSRLFTAFEQGDSSTTRKYGGTGLGLAISRRLAEAMGGRIGVESRQHEGACFWFELPLPLAESAPVQVSSMPATGSSARVAAPAVPSAVEVEVEVEGADPAPIVKGLKILVAEDNPTNRMLIQAMLARKGHRLEMAEDGQAAFERASEADYDVVLMDIQMPRMDGYQAASAIRALPGARARVPIVALTADALLEERDKALQSGLFQHYLTKPIDWALLDATLARFKPV</sequence>
<dbReference type="PROSITE" id="PS50110">
    <property type="entry name" value="RESPONSE_REGULATORY"/>
    <property type="match status" value="1"/>
</dbReference>
<dbReference type="GO" id="GO:0005524">
    <property type="term" value="F:ATP binding"/>
    <property type="evidence" value="ECO:0007669"/>
    <property type="project" value="UniProtKB-KW"/>
</dbReference>
<dbReference type="OrthoDB" id="567977at2"/>
<reference evidence="19 20" key="1">
    <citation type="submission" date="2018-06" db="EMBL/GenBank/DDBJ databases">
        <title>Azoarcus communis strain SWub3 genome.</title>
        <authorList>
            <person name="Zorraquino Salvo V."/>
            <person name="Toubiana D."/>
            <person name="Blumwald E."/>
        </authorList>
    </citation>
    <scope>NUCLEOTIDE SEQUENCE [LARGE SCALE GENOMIC DNA]</scope>
    <source>
        <strain evidence="19 20">SWub3</strain>
    </source>
</reference>
<evidence type="ECO:0000313" key="19">
    <source>
        <dbReference type="EMBL" id="PZA16209.1"/>
    </source>
</evidence>
<dbReference type="RefSeq" id="WP_110525161.1">
    <property type="nucleotide sequence ID" value="NZ_QKOE01000008.1"/>
</dbReference>
<feature type="domain" description="Response regulatory" evidence="18">
    <location>
        <begin position="600"/>
        <end position="718"/>
    </location>
</feature>
<dbReference type="InterPro" id="IPR036890">
    <property type="entry name" value="HATPase_C_sf"/>
</dbReference>
<comment type="function">
    <text evidence="13">Member of the two-component regulatory system BvgS/BvgA. Phosphorylates BvgA via a four-step phosphorelay in response to environmental signals.</text>
</comment>
<dbReference type="Gene3D" id="3.30.565.10">
    <property type="entry name" value="Histidine kinase-like ATPase, C-terminal domain"/>
    <property type="match status" value="1"/>
</dbReference>
<dbReference type="InterPro" id="IPR036097">
    <property type="entry name" value="HisK_dim/P_sf"/>
</dbReference>
<keyword evidence="4 15" id="KW-0597">Phosphoprotein</keyword>
<dbReference type="CDD" id="cd16922">
    <property type="entry name" value="HATPase_EvgS-ArcB-TorS-like"/>
    <property type="match status" value="1"/>
</dbReference>
<comment type="subcellular location">
    <subcellularLocation>
        <location evidence="2">Membrane</location>
    </subcellularLocation>
</comment>
<evidence type="ECO:0000256" key="12">
    <source>
        <dbReference type="ARBA" id="ARBA00023136"/>
    </source>
</evidence>
<evidence type="ECO:0000256" key="10">
    <source>
        <dbReference type="ARBA" id="ARBA00022989"/>
    </source>
</evidence>
<dbReference type="Proteomes" id="UP000248259">
    <property type="component" value="Unassembled WGS sequence"/>
</dbReference>
<dbReference type="Pfam" id="PF00072">
    <property type="entry name" value="Response_reg"/>
    <property type="match status" value="1"/>
</dbReference>
<dbReference type="CDD" id="cd00082">
    <property type="entry name" value="HisKA"/>
    <property type="match status" value="1"/>
</dbReference>
<organism evidence="19 20">
    <name type="scientific">Parazoarcus communis SWub3 = DSM 12120</name>
    <dbReference type="NCBI Taxonomy" id="1121029"/>
    <lineage>
        <taxon>Bacteria</taxon>
        <taxon>Pseudomonadati</taxon>
        <taxon>Pseudomonadota</taxon>
        <taxon>Betaproteobacteria</taxon>
        <taxon>Rhodocyclales</taxon>
        <taxon>Zoogloeaceae</taxon>
        <taxon>Parazoarcus</taxon>
    </lineage>
</organism>